<gene>
    <name evidence="1" type="ORF">EDF62_3338</name>
</gene>
<dbReference type="AlphaFoldDB" id="A0A4R6RTI5"/>
<evidence type="ECO:0000313" key="2">
    <source>
        <dbReference type="Proteomes" id="UP000295601"/>
    </source>
</evidence>
<evidence type="ECO:0000313" key="1">
    <source>
        <dbReference type="EMBL" id="TDP89585.1"/>
    </source>
</evidence>
<comment type="caution">
    <text evidence="1">The sequence shown here is derived from an EMBL/GenBank/DDBJ whole genome shotgun (WGS) entry which is preliminary data.</text>
</comment>
<sequence length="99" mass="10961">MDSAQHLQAINDTLIAGTGGLFPDEEVSAVTLDYAPEDSSQLVFYSVRDEFGNEMQITNNDEQEMRALVNHMNFTETSASVETEDPDGEMIFVVPLSRS</sequence>
<name>A0A4R6RTI5_9MICO</name>
<protein>
    <submittedName>
        <fullName evidence="1">Uncharacterized protein</fullName>
    </submittedName>
</protein>
<dbReference type="Proteomes" id="UP000295601">
    <property type="component" value="Unassembled WGS sequence"/>
</dbReference>
<keyword evidence="2" id="KW-1185">Reference proteome</keyword>
<organism evidence="1 2">
    <name type="scientific">Leucobacter luti</name>
    <dbReference type="NCBI Taxonomy" id="340320"/>
    <lineage>
        <taxon>Bacteria</taxon>
        <taxon>Bacillati</taxon>
        <taxon>Actinomycetota</taxon>
        <taxon>Actinomycetes</taxon>
        <taxon>Micrococcales</taxon>
        <taxon>Microbacteriaceae</taxon>
        <taxon>Leucobacter</taxon>
    </lineage>
</organism>
<proteinExistence type="predicted"/>
<accession>A0A4R6RTI5</accession>
<dbReference type="EMBL" id="SNYA01000009">
    <property type="protein sequence ID" value="TDP89585.1"/>
    <property type="molecule type" value="Genomic_DNA"/>
</dbReference>
<reference evidence="1 2" key="1">
    <citation type="submission" date="2019-03" db="EMBL/GenBank/DDBJ databases">
        <title>Genomic analyses of the natural microbiome of Caenorhabditis elegans.</title>
        <authorList>
            <person name="Samuel B."/>
        </authorList>
    </citation>
    <scope>NUCLEOTIDE SEQUENCE [LARGE SCALE GENOMIC DNA]</scope>
    <source>
        <strain evidence="1 2">JUb18</strain>
    </source>
</reference>